<reference evidence="1" key="1">
    <citation type="submission" date="2022-01" db="EMBL/GenBank/DDBJ databases">
        <authorList>
            <person name="Criscuolo A."/>
        </authorList>
    </citation>
    <scope>NUCLEOTIDE SEQUENCE</scope>
    <source>
        <strain evidence="1">CIP111891</strain>
    </source>
</reference>
<protein>
    <recommendedName>
        <fullName evidence="3">Helix-turn-helix transcriptional regulator</fullName>
    </recommendedName>
</protein>
<dbReference type="EMBL" id="CAKMMW010000005">
    <property type="protein sequence ID" value="CAH1202926.1"/>
    <property type="molecule type" value="Genomic_DNA"/>
</dbReference>
<sequence length="88" mass="10110">MKVILKPGVLENLQKELNMNDQEFADHIGVSRSHLWRAKMPISDKRFSLGQDFIARVLNTFSGFTFEEIFFLNQLSQDCDSSDSNKAI</sequence>
<evidence type="ECO:0008006" key="3">
    <source>
        <dbReference type="Google" id="ProtNLM"/>
    </source>
</evidence>
<evidence type="ECO:0000313" key="1">
    <source>
        <dbReference type="EMBL" id="CAH1202926.1"/>
    </source>
</evidence>
<evidence type="ECO:0000313" key="2">
    <source>
        <dbReference type="Proteomes" id="UP000838821"/>
    </source>
</evidence>
<gene>
    <name evidence="1" type="ORF">PAECIP111891_02147</name>
</gene>
<name>A0ABM9C556_9BACL</name>
<dbReference type="RefSeq" id="WP_236286964.1">
    <property type="nucleotide sequence ID" value="NZ_CAKMMW010000005.1"/>
</dbReference>
<keyword evidence="2" id="KW-1185">Reference proteome</keyword>
<comment type="caution">
    <text evidence="1">The sequence shown here is derived from an EMBL/GenBank/DDBJ whole genome shotgun (WGS) entry which is preliminary data.</text>
</comment>
<proteinExistence type="predicted"/>
<organism evidence="1 2">
    <name type="scientific">Paenibacillus allorhizoplanae</name>
    <dbReference type="NCBI Taxonomy" id="2905648"/>
    <lineage>
        <taxon>Bacteria</taxon>
        <taxon>Bacillati</taxon>
        <taxon>Bacillota</taxon>
        <taxon>Bacilli</taxon>
        <taxon>Bacillales</taxon>
        <taxon>Paenibacillaceae</taxon>
        <taxon>Paenibacillus</taxon>
    </lineage>
</organism>
<dbReference type="Proteomes" id="UP000838821">
    <property type="component" value="Unassembled WGS sequence"/>
</dbReference>
<accession>A0ABM9C556</accession>